<feature type="binding site" evidence="16">
    <location>
        <position position="529"/>
    </location>
    <ligand>
        <name>substrate</name>
    </ligand>
</feature>
<feature type="binding site" evidence="17">
    <location>
        <position position="270"/>
    </location>
    <ligand>
        <name>thiamine diphosphate</name>
        <dbReference type="ChEBI" id="CHEBI:58937"/>
    </ligand>
</feature>
<comment type="pathway">
    <text evidence="4">Carbohydrate biosynthesis; Calvin cycle.</text>
</comment>
<name>A0A2W5PV20_RHOSU</name>
<evidence type="ECO:0000256" key="1">
    <source>
        <dbReference type="ARBA" id="ARBA00001913"/>
    </source>
</evidence>
<sequence length="670" mass="70352">MTHLDDALAAARADADSFALANCVRALAMDAVEAANSGHPGAPMGMAEAAVALWTRHLKFDAADPDWADRDRFVLSNGHGSMLLYALLHLTGFEDMTIEQIRNFRQWGAITAGHPERGHAKGVEVTTGPLGQGLAMAVGLAIAERGLNARFGDDLVDHRTWVFAGDGCLMEGISQEAISLAGHLKLARLIVFYDDNGISIDGSTKKAFTEDVTGRFEACGWQVLACDGHRVDEIDAAISAAKAAARPVLIRLRTVIGLGAPTKAGTHDVHGAALGKAERAAAREALGLPDEDFALPAAALAKWREAGHRGGAARAAWAARLAAADAGTRAEFTRRAAGELPADFTKAVAAARAALYATPPAVATRKASQMALEALTAAVPEMLGGSADLTGSNLTRVPAVNSDFQADSYGGRYISYGVREFGMSAIMNGIASHGGFIPYGGTFLVFSDYARNAIRLSALMGVGTIYVMTHDSIGLGEDGPTHQPVEHIPSLRAIPNLNVFRPADAVETLEAWEIALRSRETPSLLALSRQNVPPLRRAGDENLTAKGAYVIHGDAAARDVTILATGTEVAIAIEAAEALAADGIRAAVVSMPCWELFEAQPETYRAGVLGAAPRVAIEAAGKFGWTRYVAREADVMGMDGFGASAPAPLLYEKFGITAEAVVARAKHLLA</sequence>
<dbReference type="InterPro" id="IPR055152">
    <property type="entry name" value="Transketolase-like_C_2"/>
</dbReference>
<evidence type="ECO:0000256" key="2">
    <source>
        <dbReference type="ARBA" id="ARBA00001941"/>
    </source>
</evidence>
<comment type="cofactor">
    <cofactor evidence="20">
        <name>Mg(2+)</name>
        <dbReference type="ChEBI" id="CHEBI:18420"/>
    </cofactor>
    <cofactor evidence="20">
        <name>Ca(2+)</name>
        <dbReference type="ChEBI" id="CHEBI:29108"/>
    </cofactor>
    <cofactor evidence="20">
        <name>Mn(2+)</name>
        <dbReference type="ChEBI" id="CHEBI:29035"/>
    </cofactor>
    <cofactor evidence="20">
        <name>Co(2+)</name>
        <dbReference type="ChEBI" id="CHEBI:48828"/>
    </cofactor>
    <text evidence="20">Binds 1 Mg(2+) ion per subunit. Can also utilize other divalent metal cations, such as Ca(2+), Mn(2+) and Co(2+).</text>
</comment>
<comment type="subunit">
    <text evidence="6 20">Homodimer.</text>
</comment>
<evidence type="ECO:0000259" key="21">
    <source>
        <dbReference type="SMART" id="SM00861"/>
    </source>
</evidence>
<evidence type="ECO:0000256" key="3">
    <source>
        <dbReference type="ARBA" id="ARBA00004959"/>
    </source>
</evidence>
<feature type="binding site" evidence="16">
    <location>
        <position position="478"/>
    </location>
    <ligand>
        <name>substrate</name>
    </ligand>
</feature>
<dbReference type="GO" id="GO:0005829">
    <property type="term" value="C:cytosol"/>
    <property type="evidence" value="ECO:0007669"/>
    <property type="project" value="TreeGrafter"/>
</dbReference>
<feature type="binding site" evidence="18">
    <location>
        <position position="166"/>
    </location>
    <ligand>
        <name>Mg(2+)</name>
        <dbReference type="ChEBI" id="CHEBI:18420"/>
    </ligand>
</feature>
<dbReference type="SUPFAM" id="SSF52518">
    <property type="entry name" value="Thiamin diphosphate-binding fold (THDP-binding)"/>
    <property type="match status" value="2"/>
</dbReference>
<dbReference type="PANTHER" id="PTHR43522:SF2">
    <property type="entry name" value="TRANSKETOLASE 1-RELATED"/>
    <property type="match status" value="1"/>
</dbReference>
<dbReference type="PANTHER" id="PTHR43522">
    <property type="entry name" value="TRANSKETOLASE"/>
    <property type="match status" value="1"/>
</dbReference>
<comment type="cofactor">
    <cofactor evidence="1">
        <name>Ca(2+)</name>
        <dbReference type="ChEBI" id="CHEBI:29108"/>
    </cofactor>
</comment>
<evidence type="ECO:0000256" key="14">
    <source>
        <dbReference type="NCBIfam" id="TIGR00232"/>
    </source>
</evidence>
<feature type="binding site" evidence="17">
    <location>
        <position position="79"/>
    </location>
    <ligand>
        <name>thiamine diphosphate</name>
        <dbReference type="ChEBI" id="CHEBI:58937"/>
    </ligand>
</feature>
<feature type="binding site" evidence="17">
    <location>
        <position position="167"/>
    </location>
    <ligand>
        <name>thiamine diphosphate</name>
        <dbReference type="ChEBI" id="CHEBI:58937"/>
    </ligand>
</feature>
<evidence type="ECO:0000256" key="11">
    <source>
        <dbReference type="ARBA" id="ARBA00022842"/>
    </source>
</evidence>
<dbReference type="Pfam" id="PF22613">
    <property type="entry name" value="Transketolase_C_1"/>
    <property type="match status" value="1"/>
</dbReference>
<keyword evidence="9 18" id="KW-0479">Metal-binding</keyword>
<evidence type="ECO:0000256" key="6">
    <source>
        <dbReference type="ARBA" id="ARBA00011738"/>
    </source>
</evidence>
<gene>
    <name evidence="22" type="primary">tkt</name>
    <name evidence="22" type="ORF">DI556_14040</name>
</gene>
<comment type="similarity">
    <text evidence="5 20">Belongs to the transketolase family.</text>
</comment>
<feature type="binding site" evidence="17">
    <location>
        <begin position="128"/>
        <end position="130"/>
    </location>
    <ligand>
        <name>thiamine diphosphate</name>
        <dbReference type="ChEBI" id="CHEBI:58937"/>
    </ligand>
</feature>
<evidence type="ECO:0000256" key="4">
    <source>
        <dbReference type="ARBA" id="ARBA00005215"/>
    </source>
</evidence>
<evidence type="ECO:0000256" key="7">
    <source>
        <dbReference type="ARBA" id="ARBA00013152"/>
    </source>
</evidence>
<feature type="binding site" evidence="16">
    <location>
        <position position="39"/>
    </location>
    <ligand>
        <name>substrate</name>
    </ligand>
</feature>
<dbReference type="Gene3D" id="3.40.50.970">
    <property type="match status" value="2"/>
</dbReference>
<dbReference type="InterPro" id="IPR005478">
    <property type="entry name" value="Transketolase_bac-like"/>
</dbReference>
<dbReference type="Pfam" id="PF00456">
    <property type="entry name" value="Transketolase_N"/>
    <property type="match status" value="1"/>
</dbReference>
<keyword evidence="8 20" id="KW-0808">Transferase</keyword>
<feature type="binding site" evidence="16">
    <location>
        <position position="470"/>
    </location>
    <ligand>
        <name>substrate</name>
    </ligand>
</feature>
<feature type="domain" description="Transketolase-like pyrimidine-binding" evidence="21">
    <location>
        <begin position="362"/>
        <end position="534"/>
    </location>
</feature>
<feature type="binding site" evidence="17">
    <location>
        <position position="446"/>
    </location>
    <ligand>
        <name>thiamine diphosphate</name>
        <dbReference type="ChEBI" id="CHEBI:58937"/>
    </ligand>
</feature>
<comment type="caution">
    <text evidence="22">The sequence shown here is derived from an EMBL/GenBank/DDBJ whole genome shotgun (WGS) entry which is preliminary data.</text>
</comment>
<keyword evidence="12 17" id="KW-0786">Thiamine pyrophosphate</keyword>
<dbReference type="PROSITE" id="PS00801">
    <property type="entry name" value="TRANSKETOLASE_1"/>
    <property type="match status" value="1"/>
</dbReference>
<feature type="active site" description="Proton donor" evidence="15">
    <location>
        <position position="420"/>
    </location>
</feature>
<dbReference type="EC" id="2.2.1.1" evidence="7 14"/>
<evidence type="ECO:0000313" key="23">
    <source>
        <dbReference type="Proteomes" id="UP000249185"/>
    </source>
</evidence>
<comment type="cofactor">
    <cofactor evidence="17">
        <name>thiamine diphosphate</name>
        <dbReference type="ChEBI" id="CHEBI:58937"/>
    </cofactor>
    <text evidence="17">Binds 1 thiamine pyrophosphate per subunit. During the reaction, the substrate forms a covalent intermediate with the cofactor.</text>
</comment>
<comment type="cofactor">
    <cofactor evidence="2">
        <name>Co(2+)</name>
        <dbReference type="ChEBI" id="CHEBI:48828"/>
    </cofactor>
</comment>
<dbReference type="SMART" id="SM00861">
    <property type="entry name" value="Transket_pyr"/>
    <property type="match status" value="1"/>
</dbReference>
<evidence type="ECO:0000313" key="22">
    <source>
        <dbReference type="EMBL" id="PZQ48607.1"/>
    </source>
</evidence>
<organism evidence="22 23">
    <name type="scientific">Rhodovulum sulfidophilum</name>
    <name type="common">Rhodobacter sulfidophilus</name>
    <dbReference type="NCBI Taxonomy" id="35806"/>
    <lineage>
        <taxon>Bacteria</taxon>
        <taxon>Pseudomonadati</taxon>
        <taxon>Pseudomonadota</taxon>
        <taxon>Alphaproteobacteria</taxon>
        <taxon>Rhodobacterales</taxon>
        <taxon>Paracoccaceae</taxon>
        <taxon>Rhodovulum</taxon>
    </lineage>
</organism>
<dbReference type="CDD" id="cd07033">
    <property type="entry name" value="TPP_PYR_DXS_TK_like"/>
    <property type="match status" value="1"/>
</dbReference>
<dbReference type="FunFam" id="3.40.50.920:FF:000003">
    <property type="entry name" value="Transketolase"/>
    <property type="match status" value="1"/>
</dbReference>
<dbReference type="EMBL" id="QFPW01000011">
    <property type="protein sequence ID" value="PZQ48607.1"/>
    <property type="molecule type" value="Genomic_DNA"/>
</dbReference>
<evidence type="ECO:0000256" key="9">
    <source>
        <dbReference type="ARBA" id="ARBA00022723"/>
    </source>
</evidence>
<dbReference type="InterPro" id="IPR029061">
    <property type="entry name" value="THDP-binding"/>
</dbReference>
<dbReference type="Gene3D" id="3.40.50.920">
    <property type="match status" value="1"/>
</dbReference>
<evidence type="ECO:0000256" key="10">
    <source>
        <dbReference type="ARBA" id="ARBA00022837"/>
    </source>
</evidence>
<keyword evidence="10 20" id="KW-0106">Calcium</keyword>
<dbReference type="GO" id="GO:0009052">
    <property type="term" value="P:pentose-phosphate shunt, non-oxidative branch"/>
    <property type="evidence" value="ECO:0007669"/>
    <property type="project" value="UniProtKB-ARBA"/>
</dbReference>
<evidence type="ECO:0000256" key="19">
    <source>
        <dbReference type="PIRSR" id="PIRSR605478-5"/>
    </source>
</evidence>
<feature type="binding site" evidence="18">
    <location>
        <position position="198"/>
    </location>
    <ligand>
        <name>Mg(2+)</name>
        <dbReference type="ChEBI" id="CHEBI:18420"/>
    </ligand>
</feature>
<evidence type="ECO:0000256" key="12">
    <source>
        <dbReference type="ARBA" id="ARBA00023052"/>
    </source>
</evidence>
<reference evidence="22 23" key="1">
    <citation type="submission" date="2017-08" db="EMBL/GenBank/DDBJ databases">
        <title>Infants hospitalized years apart are colonized by the same room-sourced microbial strains.</title>
        <authorList>
            <person name="Brooks B."/>
            <person name="Olm M.R."/>
            <person name="Firek B.A."/>
            <person name="Baker R."/>
            <person name="Thomas B.C."/>
            <person name="Morowitz M.J."/>
            <person name="Banfield J.F."/>
        </authorList>
    </citation>
    <scope>NUCLEOTIDE SEQUENCE [LARGE SCALE GENOMIC DNA]</scope>
    <source>
        <strain evidence="22">S2_005_002_R2_34</strain>
    </source>
</reference>
<comment type="function">
    <text evidence="20">Catalyzes the transfer of a two-carbon ketol group from a ketose donor to an aldose acceptor, via a covalent intermediate with the cofactor thiamine pyrophosphate.</text>
</comment>
<feature type="binding site" evidence="16">
    <location>
        <position position="365"/>
    </location>
    <ligand>
        <name>substrate</name>
    </ligand>
</feature>
<feature type="binding site" evidence="16">
    <location>
        <position position="392"/>
    </location>
    <ligand>
        <name>substrate</name>
    </ligand>
</feature>
<dbReference type="GO" id="GO:0046872">
    <property type="term" value="F:metal ion binding"/>
    <property type="evidence" value="ECO:0007669"/>
    <property type="project" value="UniProtKB-KW"/>
</dbReference>
<dbReference type="NCBIfam" id="TIGR00232">
    <property type="entry name" value="tktlase_bact"/>
    <property type="match status" value="1"/>
</dbReference>
<dbReference type="GO" id="GO:0004802">
    <property type="term" value="F:transketolase activity"/>
    <property type="evidence" value="ECO:0007669"/>
    <property type="project" value="UniProtKB-UniRule"/>
</dbReference>
<dbReference type="InterPro" id="IPR009014">
    <property type="entry name" value="Transketo_C/PFOR_II"/>
</dbReference>
<comment type="pathway">
    <text evidence="3">Carbohydrate degradation; pentose phosphate pathway.</text>
</comment>
<dbReference type="SUPFAM" id="SSF52922">
    <property type="entry name" value="TK C-terminal domain-like"/>
    <property type="match status" value="1"/>
</dbReference>
<dbReference type="InterPro" id="IPR033247">
    <property type="entry name" value="Transketolase_fam"/>
</dbReference>
<proteinExistence type="inferred from homology"/>
<dbReference type="FunFam" id="3.40.50.970:FF:000004">
    <property type="entry name" value="Transketolase"/>
    <property type="match status" value="1"/>
</dbReference>
<feature type="binding site" evidence="16">
    <location>
        <position position="482"/>
    </location>
    <ligand>
        <name>substrate</name>
    </ligand>
</feature>
<dbReference type="AlphaFoldDB" id="A0A2W5PV20"/>
<dbReference type="FunFam" id="3.40.50.970:FF:000003">
    <property type="entry name" value="Transketolase"/>
    <property type="match status" value="1"/>
</dbReference>
<feature type="binding site" evidence="17">
    <location>
        <position position="196"/>
    </location>
    <ligand>
        <name>thiamine diphosphate</name>
        <dbReference type="ChEBI" id="CHEBI:58937"/>
    </ligand>
</feature>
<comment type="catalytic activity">
    <reaction evidence="13 20">
        <text>D-sedoheptulose 7-phosphate + D-glyceraldehyde 3-phosphate = aldehydo-D-ribose 5-phosphate + D-xylulose 5-phosphate</text>
        <dbReference type="Rhea" id="RHEA:10508"/>
        <dbReference type="ChEBI" id="CHEBI:57483"/>
        <dbReference type="ChEBI" id="CHEBI:57737"/>
        <dbReference type="ChEBI" id="CHEBI:58273"/>
        <dbReference type="ChEBI" id="CHEBI:59776"/>
        <dbReference type="EC" id="2.2.1.1"/>
    </reaction>
</comment>
<dbReference type="InterPro" id="IPR049557">
    <property type="entry name" value="Transketolase_CS"/>
</dbReference>
<dbReference type="Proteomes" id="UP000249185">
    <property type="component" value="Unassembled WGS sequence"/>
</dbReference>
<dbReference type="InterPro" id="IPR005474">
    <property type="entry name" value="Transketolase_N"/>
</dbReference>
<dbReference type="InterPro" id="IPR020826">
    <property type="entry name" value="Transketolase_BS"/>
</dbReference>
<feature type="binding site" evidence="16">
    <location>
        <position position="270"/>
    </location>
    <ligand>
        <name>substrate</name>
    </ligand>
</feature>
<evidence type="ECO:0000256" key="18">
    <source>
        <dbReference type="PIRSR" id="PIRSR605478-4"/>
    </source>
</evidence>
<accession>A0A2W5PV20</accession>
<feature type="site" description="Important for catalytic activity" evidence="19">
    <location>
        <position position="39"/>
    </location>
</feature>
<evidence type="ECO:0000256" key="13">
    <source>
        <dbReference type="ARBA" id="ARBA00049473"/>
    </source>
</evidence>
<protein>
    <recommendedName>
        <fullName evidence="7 14">Transketolase</fullName>
        <ecNumber evidence="7 14">2.2.1.1</ecNumber>
    </recommendedName>
</protein>
<dbReference type="CDD" id="cd02012">
    <property type="entry name" value="TPP_TK"/>
    <property type="match status" value="1"/>
</dbReference>
<evidence type="ECO:0000256" key="5">
    <source>
        <dbReference type="ARBA" id="ARBA00007131"/>
    </source>
</evidence>
<evidence type="ECO:0000256" key="20">
    <source>
        <dbReference type="RuleBase" id="RU004996"/>
    </source>
</evidence>
<comment type="cofactor">
    <cofactor evidence="18">
        <name>Mg(2+)</name>
        <dbReference type="ChEBI" id="CHEBI:18420"/>
    </cofactor>
    <text evidence="18">Binds 1 Mg(2+) ion per subunit. Can also utilize other divalent metal cations, such as Ca(2+), Mn(2+) and Co(2+).</text>
</comment>
<evidence type="ECO:0000256" key="16">
    <source>
        <dbReference type="PIRSR" id="PIRSR605478-2"/>
    </source>
</evidence>
<evidence type="ECO:0000256" key="15">
    <source>
        <dbReference type="PIRSR" id="PIRSR605478-1"/>
    </source>
</evidence>
<dbReference type="Pfam" id="PF02779">
    <property type="entry name" value="Transket_pyr"/>
    <property type="match status" value="1"/>
</dbReference>
<feature type="site" description="Important for catalytic activity" evidence="19">
    <location>
        <position position="270"/>
    </location>
</feature>
<dbReference type="PROSITE" id="PS00802">
    <property type="entry name" value="TRANSKETOLASE_2"/>
    <property type="match status" value="1"/>
</dbReference>
<evidence type="ECO:0000256" key="17">
    <source>
        <dbReference type="PIRSR" id="PIRSR605478-3"/>
    </source>
</evidence>
<dbReference type="InterPro" id="IPR005475">
    <property type="entry name" value="Transketolase-like_Pyr-bd"/>
</dbReference>
<feature type="binding site" evidence="18">
    <location>
        <position position="196"/>
    </location>
    <ligand>
        <name>Mg(2+)</name>
        <dbReference type="ChEBI" id="CHEBI:18420"/>
    </ligand>
</feature>
<evidence type="ECO:0000256" key="8">
    <source>
        <dbReference type="ARBA" id="ARBA00022679"/>
    </source>
</evidence>
<keyword evidence="11 18" id="KW-0460">Magnesium</keyword>